<evidence type="ECO:0000313" key="1">
    <source>
        <dbReference type="EMBL" id="KFI70227.1"/>
    </source>
</evidence>
<dbReference type="Proteomes" id="UP000029060">
    <property type="component" value="Unassembled WGS sequence"/>
</dbReference>
<gene>
    <name evidence="1" type="ORF">BMERY_0706</name>
</gene>
<dbReference type="RefSeq" id="WP_033523958.1">
    <property type="nucleotide sequence ID" value="NZ_CAMGZS010000002.1"/>
</dbReference>
<dbReference type="EMBL" id="JGZC01000006">
    <property type="protein sequence ID" value="KFI70227.1"/>
    <property type="molecule type" value="Genomic_DNA"/>
</dbReference>
<sequence length="103" mass="10958">MALVREVGLKLDGSVRNVAIDHDQQGNSYGTVQVENADGISDVSFNSRDTNAMGVAALTAGTPIAWVVRPYVVYGASKRNGAPYGFLKLNFVRDQLATVGSLD</sequence>
<proteinExistence type="predicted"/>
<dbReference type="OrthoDB" id="9931982at2"/>
<evidence type="ECO:0000313" key="2">
    <source>
        <dbReference type="Proteomes" id="UP000029060"/>
    </source>
</evidence>
<reference evidence="1 2" key="1">
    <citation type="submission" date="2014-03" db="EMBL/GenBank/DDBJ databases">
        <title>Genomics of Bifidobacteria.</title>
        <authorList>
            <person name="Ventura M."/>
            <person name="Milani C."/>
            <person name="Lugli G.A."/>
        </authorList>
    </citation>
    <scope>NUCLEOTIDE SEQUENCE [LARGE SCALE GENOMIC DNA]</scope>
    <source>
        <strain evidence="1 2">LMG 11341</strain>
    </source>
</reference>
<accession>A0A087BGS7</accession>
<dbReference type="STRING" id="78345.BMERY_0706"/>
<dbReference type="AlphaFoldDB" id="A0A087BGS7"/>
<protein>
    <submittedName>
        <fullName evidence="1">Uncharacterized protein</fullName>
    </submittedName>
</protein>
<keyword evidence="2" id="KW-1185">Reference proteome</keyword>
<comment type="caution">
    <text evidence="1">The sequence shown here is derived from an EMBL/GenBank/DDBJ whole genome shotgun (WGS) entry which is preliminary data.</text>
</comment>
<organism evidence="1 2">
    <name type="scientific">Bifidobacterium merycicum</name>
    <dbReference type="NCBI Taxonomy" id="78345"/>
    <lineage>
        <taxon>Bacteria</taxon>
        <taxon>Bacillati</taxon>
        <taxon>Actinomycetota</taxon>
        <taxon>Actinomycetes</taxon>
        <taxon>Bifidobacteriales</taxon>
        <taxon>Bifidobacteriaceae</taxon>
        <taxon>Bifidobacterium</taxon>
    </lineage>
</organism>
<name>A0A087BGS7_9BIFI</name>